<gene>
    <name evidence="5" type="ORF">A3G00_00140</name>
</gene>
<feature type="modified residue" description="4-aspartylphosphate" evidence="3">
    <location>
        <position position="55"/>
    </location>
</feature>
<evidence type="ECO:0000313" key="6">
    <source>
        <dbReference type="Proteomes" id="UP000178347"/>
    </source>
</evidence>
<name>A0A1F6MRX1_9BACT</name>
<dbReference type="CDD" id="cd17574">
    <property type="entry name" value="REC_OmpR"/>
    <property type="match status" value="1"/>
</dbReference>
<dbReference type="SMART" id="SM00448">
    <property type="entry name" value="REC"/>
    <property type="match status" value="1"/>
</dbReference>
<comment type="caution">
    <text evidence="5">The sequence shown here is derived from an EMBL/GenBank/DDBJ whole genome shotgun (WGS) entry which is preliminary data.</text>
</comment>
<sequence length="125" mass="14316">MENKKTILVVEDEISLLNALCDKLTRENFAVLEAKNGEEGLEVALREHPDLILLDIIMPVMDGITMLKKLREDAWGKNAKVIILTNLSDNEKVAEALEQKSQEYLVKSDWKIEDVVAKVRERLER</sequence>
<evidence type="ECO:0000256" key="1">
    <source>
        <dbReference type="ARBA" id="ARBA00022553"/>
    </source>
</evidence>
<dbReference type="PANTHER" id="PTHR44591">
    <property type="entry name" value="STRESS RESPONSE REGULATOR PROTEIN 1"/>
    <property type="match status" value="1"/>
</dbReference>
<proteinExistence type="predicted"/>
<dbReference type="Gene3D" id="3.40.50.2300">
    <property type="match status" value="1"/>
</dbReference>
<dbReference type="AlphaFoldDB" id="A0A1F6MRX1"/>
<dbReference type="SUPFAM" id="SSF52172">
    <property type="entry name" value="CheY-like"/>
    <property type="match status" value="1"/>
</dbReference>
<dbReference type="InterPro" id="IPR050595">
    <property type="entry name" value="Bact_response_regulator"/>
</dbReference>
<evidence type="ECO:0000259" key="4">
    <source>
        <dbReference type="PROSITE" id="PS50110"/>
    </source>
</evidence>
<dbReference type="PROSITE" id="PS50110">
    <property type="entry name" value="RESPONSE_REGULATORY"/>
    <property type="match status" value="1"/>
</dbReference>
<evidence type="ECO:0000256" key="2">
    <source>
        <dbReference type="ARBA" id="ARBA00023012"/>
    </source>
</evidence>
<keyword evidence="2" id="KW-0902">Two-component regulatory system</keyword>
<evidence type="ECO:0000313" key="5">
    <source>
        <dbReference type="EMBL" id="OGH74270.1"/>
    </source>
</evidence>
<organism evidence="5 6">
    <name type="scientific">Candidatus Magasanikbacteria bacterium RIFCSPLOWO2_12_FULL_43_12</name>
    <dbReference type="NCBI Taxonomy" id="1798692"/>
    <lineage>
        <taxon>Bacteria</taxon>
        <taxon>Candidatus Magasanikiibacteriota</taxon>
    </lineage>
</organism>
<dbReference type="STRING" id="1798692.A3G00_00140"/>
<dbReference type="EMBL" id="MFQN01000020">
    <property type="protein sequence ID" value="OGH74270.1"/>
    <property type="molecule type" value="Genomic_DNA"/>
</dbReference>
<reference evidence="5 6" key="1">
    <citation type="journal article" date="2016" name="Nat. Commun.">
        <title>Thousands of microbial genomes shed light on interconnected biogeochemical processes in an aquifer system.</title>
        <authorList>
            <person name="Anantharaman K."/>
            <person name="Brown C.T."/>
            <person name="Hug L.A."/>
            <person name="Sharon I."/>
            <person name="Castelle C.J."/>
            <person name="Probst A.J."/>
            <person name="Thomas B.C."/>
            <person name="Singh A."/>
            <person name="Wilkins M.J."/>
            <person name="Karaoz U."/>
            <person name="Brodie E.L."/>
            <person name="Williams K.H."/>
            <person name="Hubbard S.S."/>
            <person name="Banfield J.F."/>
        </authorList>
    </citation>
    <scope>NUCLEOTIDE SEQUENCE [LARGE SCALE GENOMIC DNA]</scope>
</reference>
<dbReference type="PANTHER" id="PTHR44591:SF14">
    <property type="entry name" value="PROTEIN PILG"/>
    <property type="match status" value="1"/>
</dbReference>
<accession>A0A1F6MRX1</accession>
<dbReference type="Proteomes" id="UP000178347">
    <property type="component" value="Unassembled WGS sequence"/>
</dbReference>
<feature type="domain" description="Response regulatory" evidence="4">
    <location>
        <begin position="6"/>
        <end position="122"/>
    </location>
</feature>
<protein>
    <recommendedName>
        <fullName evidence="4">Response regulatory domain-containing protein</fullName>
    </recommendedName>
</protein>
<dbReference type="InterPro" id="IPR001789">
    <property type="entry name" value="Sig_transdc_resp-reg_receiver"/>
</dbReference>
<dbReference type="GO" id="GO:0000160">
    <property type="term" value="P:phosphorelay signal transduction system"/>
    <property type="evidence" value="ECO:0007669"/>
    <property type="project" value="UniProtKB-KW"/>
</dbReference>
<dbReference type="InterPro" id="IPR011006">
    <property type="entry name" value="CheY-like_superfamily"/>
</dbReference>
<keyword evidence="1 3" id="KW-0597">Phosphoprotein</keyword>
<evidence type="ECO:0000256" key="3">
    <source>
        <dbReference type="PROSITE-ProRule" id="PRU00169"/>
    </source>
</evidence>
<dbReference type="Pfam" id="PF00072">
    <property type="entry name" value="Response_reg"/>
    <property type="match status" value="1"/>
</dbReference>